<comment type="caution">
    <text evidence="3">The sequence shown here is derived from an EMBL/GenBank/DDBJ whole genome shotgun (WGS) entry which is preliminary data.</text>
</comment>
<accession>A0ABR1JW41</accession>
<reference evidence="3 4" key="1">
    <citation type="submission" date="2024-01" db="EMBL/GenBank/DDBJ databases">
        <title>A draft genome for the cacao thread blight pathogen Marasmiellus scandens.</title>
        <authorList>
            <person name="Baruah I.K."/>
            <person name="Leung J."/>
            <person name="Bukari Y."/>
            <person name="Amoako-Attah I."/>
            <person name="Meinhardt L.W."/>
            <person name="Bailey B.A."/>
            <person name="Cohen S.P."/>
        </authorList>
    </citation>
    <scope>NUCLEOTIDE SEQUENCE [LARGE SCALE GENOMIC DNA]</scope>
    <source>
        <strain evidence="3 4">GH-19</strain>
    </source>
</reference>
<feature type="region of interest" description="Disordered" evidence="1">
    <location>
        <begin position="131"/>
        <end position="162"/>
    </location>
</feature>
<name>A0ABR1JW41_9AGAR</name>
<evidence type="ECO:0000256" key="2">
    <source>
        <dbReference type="SAM" id="SignalP"/>
    </source>
</evidence>
<evidence type="ECO:0000313" key="4">
    <source>
        <dbReference type="Proteomes" id="UP001498398"/>
    </source>
</evidence>
<protein>
    <recommendedName>
        <fullName evidence="5">GPI anchored protein</fullName>
    </recommendedName>
</protein>
<feature type="chain" id="PRO_5045830234" description="GPI anchored protein" evidence="2">
    <location>
        <begin position="20"/>
        <end position="185"/>
    </location>
</feature>
<gene>
    <name evidence="3" type="ORF">VKT23_004601</name>
</gene>
<evidence type="ECO:0008006" key="5">
    <source>
        <dbReference type="Google" id="ProtNLM"/>
    </source>
</evidence>
<dbReference type="EMBL" id="JBANRG010000004">
    <property type="protein sequence ID" value="KAK7467548.1"/>
    <property type="molecule type" value="Genomic_DNA"/>
</dbReference>
<evidence type="ECO:0000313" key="3">
    <source>
        <dbReference type="EMBL" id="KAK7467548.1"/>
    </source>
</evidence>
<organism evidence="3 4">
    <name type="scientific">Marasmiellus scandens</name>
    <dbReference type="NCBI Taxonomy" id="2682957"/>
    <lineage>
        <taxon>Eukaryota</taxon>
        <taxon>Fungi</taxon>
        <taxon>Dikarya</taxon>
        <taxon>Basidiomycota</taxon>
        <taxon>Agaricomycotina</taxon>
        <taxon>Agaricomycetes</taxon>
        <taxon>Agaricomycetidae</taxon>
        <taxon>Agaricales</taxon>
        <taxon>Marasmiineae</taxon>
        <taxon>Omphalotaceae</taxon>
        <taxon>Marasmiellus</taxon>
    </lineage>
</organism>
<feature type="signal peptide" evidence="2">
    <location>
        <begin position="1"/>
        <end position="19"/>
    </location>
</feature>
<proteinExistence type="predicted"/>
<keyword evidence="4" id="KW-1185">Reference proteome</keyword>
<keyword evidence="2" id="KW-0732">Signal</keyword>
<feature type="compositionally biased region" description="Low complexity" evidence="1">
    <location>
        <begin position="131"/>
        <end position="156"/>
    </location>
</feature>
<dbReference type="Proteomes" id="UP001498398">
    <property type="component" value="Unassembled WGS sequence"/>
</dbReference>
<evidence type="ECO:0000256" key="1">
    <source>
        <dbReference type="SAM" id="MobiDB-lite"/>
    </source>
</evidence>
<sequence>MRRVVFLFGLVAGFQSAAAQVSLYIPGFDDQPLSAVAVGVDNEGHTTWELSPGSITNSDQEIGLIGTATLVEGPNDASLTYANSDVSVTVGAACTFSGDQAICSAVADGTTVTESETISRIVVQAVTTGIPSATGTTPSSSHTTSESSSAASPTHSDNSNSGSSIHGYASYAAVLGGLVGMFMGY</sequence>